<protein>
    <submittedName>
        <fullName evidence="2">Uncharacterized protein</fullName>
    </submittedName>
</protein>
<feature type="compositionally biased region" description="Gly residues" evidence="1">
    <location>
        <begin position="174"/>
        <end position="183"/>
    </location>
</feature>
<proteinExistence type="predicted"/>
<evidence type="ECO:0000256" key="1">
    <source>
        <dbReference type="SAM" id="MobiDB-lite"/>
    </source>
</evidence>
<sequence>MQLQQSGRQLFTSAGSVDRAAGAHQQPVAALCKRKQVACNRSHLCAAAGSSWGVLYQAPSCSNHQRPVLVCAAPQEQTLEDGEQPPEGEQPSELPWSTDSLVTLMEKMEAKGMKAHEMPEADWLLAAAVASAPRMPISQLARLLKAAVALELDVTATAASASWLKPPSKQSGSMQGGGEGGMGGSGEELWVTHLLRESQGAIRDARAPALLDLLSTVLELQQQLLLVQAEEEVEMQDLLLLLPGGEWLSAAIAQLSTDSDSLSAPAAAGAVIVISELLAVTPSPADPGPWLDVLLLRMAESDAHMIPSSDMLTCAYLVASTHKHMPPQPYIQSLFGEEGTSYRVDWEPEEAAALAVVCASFRCVPDLLWAKQVHMQTYPGLRDMPAFLLAELAWALGFWQSAKAGTAQGRYDYRPPASWWDEWFQATAPQLRSMPPASCVRLVWAAAMLELRPPEQWLLQLVPTILLHLQAGQHDPLELLYLTKAADMWWSQLLDSYRAVAAANSSPPINPHSSPASLPSSRRSPSPSSNDTPVVVMCGNPEVYEPPDQLSILVQDAFECLSQVSMPPQFWALDVRLVPPYALTLPSEEAAMAGKLEAGAVDERSAWGAGGIPLLQSTAARRVYGPVPPPPR</sequence>
<dbReference type="EMBL" id="HBIP01024302">
    <property type="protein sequence ID" value="CAE0499490.1"/>
    <property type="molecule type" value="Transcribed_RNA"/>
</dbReference>
<feature type="region of interest" description="Disordered" evidence="1">
    <location>
        <begin position="164"/>
        <end position="183"/>
    </location>
</feature>
<evidence type="ECO:0000313" key="2">
    <source>
        <dbReference type="EMBL" id="CAE0499490.1"/>
    </source>
</evidence>
<feature type="region of interest" description="Disordered" evidence="1">
    <location>
        <begin position="505"/>
        <end position="533"/>
    </location>
</feature>
<accession>A0A7S3R150</accession>
<dbReference type="AlphaFoldDB" id="A0A7S3R150"/>
<reference evidence="2" key="1">
    <citation type="submission" date="2021-01" db="EMBL/GenBank/DDBJ databases">
        <authorList>
            <person name="Corre E."/>
            <person name="Pelletier E."/>
            <person name="Niang G."/>
            <person name="Scheremetjew M."/>
            <person name="Finn R."/>
            <person name="Kale V."/>
            <person name="Holt S."/>
            <person name="Cochrane G."/>
            <person name="Meng A."/>
            <person name="Brown T."/>
            <person name="Cohen L."/>
        </authorList>
    </citation>
    <scope>NUCLEOTIDE SEQUENCE</scope>
    <source>
        <strain evidence="2">CCMP1320</strain>
    </source>
</reference>
<organism evidence="2">
    <name type="scientific">Dunaliella tertiolecta</name>
    <name type="common">Green alga</name>
    <dbReference type="NCBI Taxonomy" id="3047"/>
    <lineage>
        <taxon>Eukaryota</taxon>
        <taxon>Viridiplantae</taxon>
        <taxon>Chlorophyta</taxon>
        <taxon>core chlorophytes</taxon>
        <taxon>Chlorophyceae</taxon>
        <taxon>CS clade</taxon>
        <taxon>Chlamydomonadales</taxon>
        <taxon>Dunaliellaceae</taxon>
        <taxon>Dunaliella</taxon>
    </lineage>
</organism>
<name>A0A7S3R150_DUNTE</name>
<gene>
    <name evidence="2" type="ORF">DTER00134_LOCUS14563</name>
</gene>
<feature type="compositionally biased region" description="Low complexity" evidence="1">
    <location>
        <begin position="505"/>
        <end position="529"/>
    </location>
</feature>